<protein>
    <recommendedName>
        <fullName evidence="13">Carboxylic ester hydrolase</fullName>
        <ecNumber evidence="13">3.1.1.-</ecNumber>
    </recommendedName>
</protein>
<dbReference type="PROSITE" id="PS00122">
    <property type="entry name" value="CARBOXYLESTERASE_B_1"/>
    <property type="match status" value="1"/>
</dbReference>
<dbReference type="GO" id="GO:0005886">
    <property type="term" value="C:plasma membrane"/>
    <property type="evidence" value="ECO:0007669"/>
    <property type="project" value="TreeGrafter"/>
</dbReference>
<comment type="similarity">
    <text evidence="2 13">Belongs to the type-B carboxylesterase/lipase family.</text>
</comment>
<keyword evidence="6 13" id="KW-0378">Hydrolase</keyword>
<feature type="active site" description="Acyl-ester intermediate" evidence="12">
    <location>
        <position position="226"/>
    </location>
</feature>
<evidence type="ECO:0000256" key="1">
    <source>
        <dbReference type="ARBA" id="ARBA00004613"/>
    </source>
</evidence>
<dbReference type="InterPro" id="IPR002018">
    <property type="entry name" value="CarbesteraseB"/>
</dbReference>
<comment type="catalytic activity">
    <reaction evidence="9">
        <text>an acylcholine + H2O = a carboxylate + choline + H(+)</text>
        <dbReference type="Rhea" id="RHEA:21964"/>
        <dbReference type="ChEBI" id="CHEBI:15354"/>
        <dbReference type="ChEBI" id="CHEBI:15377"/>
        <dbReference type="ChEBI" id="CHEBI:15378"/>
        <dbReference type="ChEBI" id="CHEBI:29067"/>
        <dbReference type="ChEBI" id="CHEBI:35287"/>
        <dbReference type="EC" id="3.1.1.8"/>
    </reaction>
</comment>
<keyword evidence="16" id="KW-1185">Reference proteome</keyword>
<dbReference type="InterPro" id="IPR000997">
    <property type="entry name" value="Cholinesterase"/>
</dbReference>
<dbReference type="InterPro" id="IPR050654">
    <property type="entry name" value="AChE-related_enzymes"/>
</dbReference>
<evidence type="ECO:0000256" key="11">
    <source>
        <dbReference type="ARBA" id="ARBA00038819"/>
    </source>
</evidence>
<keyword evidence="7" id="KW-1015">Disulfide bond</keyword>
<evidence type="ECO:0000313" key="15">
    <source>
        <dbReference type="EMBL" id="KAF3692935.1"/>
    </source>
</evidence>
<evidence type="ECO:0000259" key="14">
    <source>
        <dbReference type="Pfam" id="PF00135"/>
    </source>
</evidence>
<evidence type="ECO:0000256" key="4">
    <source>
        <dbReference type="ARBA" id="ARBA00022525"/>
    </source>
</evidence>
<comment type="subunit">
    <text evidence="11">Homotetramer; disulfide-linked. Dimer of dimers.</text>
</comment>
<dbReference type="GO" id="GO:0003990">
    <property type="term" value="F:acetylcholinesterase activity"/>
    <property type="evidence" value="ECO:0007669"/>
    <property type="project" value="TreeGrafter"/>
</dbReference>
<feature type="chain" id="PRO_5026370103" description="Carboxylic ester hydrolase" evidence="13">
    <location>
        <begin position="25"/>
        <end position="590"/>
    </location>
</feature>
<evidence type="ECO:0000313" key="16">
    <source>
        <dbReference type="Proteomes" id="UP000503349"/>
    </source>
</evidence>
<dbReference type="GO" id="GO:0019695">
    <property type="term" value="P:choline metabolic process"/>
    <property type="evidence" value="ECO:0007669"/>
    <property type="project" value="TreeGrafter"/>
</dbReference>
<dbReference type="Pfam" id="PF00135">
    <property type="entry name" value="COesterase"/>
    <property type="match status" value="1"/>
</dbReference>
<evidence type="ECO:0000256" key="8">
    <source>
        <dbReference type="ARBA" id="ARBA00023180"/>
    </source>
</evidence>
<dbReference type="FunFam" id="3.40.50.1820:FF:000029">
    <property type="entry name" value="Acetylcholinesterase"/>
    <property type="match status" value="1"/>
</dbReference>
<dbReference type="InterPro" id="IPR019826">
    <property type="entry name" value="Carboxylesterase_B_AS"/>
</dbReference>
<sequence length="590" mass="65639">MEAVSLHTLLLLLLHFLAVSPVTQDNFVINTTHGKVQGKLLSVPGGNVRAFLGIPYAKPPVRKLRFIAPEPAESWEGVRDATRFSNSCYQLLDTTFPGFKGAEMWNPNTPLSEDCLYLNVWSPHVNTKPQPSPLVPVLVWIYGGGFTSGTSSLEIYDGRYLSNSEGVVVVSMNYRLGAFGFLSLHDNENIRGNAGLLDQRLALQWVLNNIANFGGDPSKVTLFGESAGSFSVGLHLLSPGSQDLFQRVVMQSGSPNSPWGIISLTEAWDRSLALAKSLNCPTSPVAHLEDCLQQADAAQITSKQFDVITQHSILFLPFLPVVDGDFLTDTPKVLLNSGNFPKKEVLLGINKDEGTYPLIYGAPGFNITSESLITRTNFLSGVNLTMVDASDVTREATIFYYTDWSDEDNKMKNRDLLGSLVGDQLFVCPVVEFAQRYSQHGGKIFMYFFDHRSSNNPWPEWMGVIHGYEIEFVFGMPLNVSLGYTKNEVNMTKKIMKHWGNFARTGNPSIDGAKWLAFTPEKQEYVTLNYNHPEQRSMLRAKECHLWNKVLPNIQEVADNLQTCLNGNGIILHCKSTIILFILLTGLLIY</sequence>
<organism evidence="15 16">
    <name type="scientific">Channa argus</name>
    <name type="common">Northern snakehead</name>
    <name type="synonym">Ophicephalus argus</name>
    <dbReference type="NCBI Taxonomy" id="215402"/>
    <lineage>
        <taxon>Eukaryota</taxon>
        <taxon>Metazoa</taxon>
        <taxon>Chordata</taxon>
        <taxon>Craniata</taxon>
        <taxon>Vertebrata</taxon>
        <taxon>Euteleostomi</taxon>
        <taxon>Actinopterygii</taxon>
        <taxon>Neopterygii</taxon>
        <taxon>Teleostei</taxon>
        <taxon>Neoteleostei</taxon>
        <taxon>Acanthomorphata</taxon>
        <taxon>Anabantaria</taxon>
        <taxon>Anabantiformes</taxon>
        <taxon>Channoidei</taxon>
        <taxon>Channidae</taxon>
        <taxon>Channa</taxon>
    </lineage>
</organism>
<evidence type="ECO:0000256" key="3">
    <source>
        <dbReference type="ARBA" id="ARBA00022487"/>
    </source>
</evidence>
<dbReference type="GO" id="GO:0006581">
    <property type="term" value="P:acetylcholine catabolic process"/>
    <property type="evidence" value="ECO:0007669"/>
    <property type="project" value="TreeGrafter"/>
</dbReference>
<dbReference type="PRINTS" id="PR00878">
    <property type="entry name" value="CHOLNESTRASE"/>
</dbReference>
<dbReference type="Proteomes" id="UP000503349">
    <property type="component" value="Chromosome 8"/>
</dbReference>
<evidence type="ECO:0000256" key="10">
    <source>
        <dbReference type="ARBA" id="ARBA00037444"/>
    </source>
</evidence>
<dbReference type="PROSITE" id="PS00941">
    <property type="entry name" value="CARBOXYLESTERASE_B_2"/>
    <property type="match status" value="1"/>
</dbReference>
<evidence type="ECO:0000256" key="13">
    <source>
        <dbReference type="RuleBase" id="RU361235"/>
    </source>
</evidence>
<reference evidence="16" key="2">
    <citation type="submission" date="2019-02" db="EMBL/GenBank/DDBJ databases">
        <title>Opniocepnalus argus Var Kimnra genome.</title>
        <authorList>
            <person name="Zhou C."/>
            <person name="Xiao S."/>
        </authorList>
    </citation>
    <scope>NUCLEOTIDE SEQUENCE [LARGE SCALE GENOMIC DNA]</scope>
</reference>
<comment type="function">
    <text evidence="10">Esterase with broad substrate specificity. Contributes to the inactivation of the neurotransmitter acetylcholine. Can degrade neurotoxic organophosphate esters.</text>
</comment>
<evidence type="ECO:0000256" key="5">
    <source>
        <dbReference type="ARBA" id="ARBA00022553"/>
    </source>
</evidence>
<keyword evidence="8" id="KW-0325">Glycoprotein</keyword>
<evidence type="ECO:0000256" key="9">
    <source>
        <dbReference type="ARBA" id="ARBA00036543"/>
    </source>
</evidence>
<dbReference type="CDD" id="cd00312">
    <property type="entry name" value="Esterase_lipase"/>
    <property type="match status" value="1"/>
</dbReference>
<dbReference type="ESTHER" id="9tele-a0a6g1prm6">
    <property type="family name" value="BCHE"/>
</dbReference>
<name>A0A6G1PRM6_CHAAH</name>
<reference evidence="15 16" key="1">
    <citation type="submission" date="2019-02" db="EMBL/GenBank/DDBJ databases">
        <title>Opniocepnalus argus genome.</title>
        <authorList>
            <person name="Zhou C."/>
            <person name="Xiao S."/>
        </authorList>
    </citation>
    <scope>NUCLEOTIDE SEQUENCE [LARGE SCALE GENOMIC DNA]</scope>
    <source>
        <strain evidence="15">OARG1902GOOAL</strain>
        <tissue evidence="15">Muscle</tissue>
    </source>
</reference>
<feature type="active site" description="Charge relay system" evidence="12">
    <location>
        <position position="353"/>
    </location>
</feature>
<keyword evidence="3" id="KW-0719">Serine esterase</keyword>
<evidence type="ECO:0000256" key="6">
    <source>
        <dbReference type="ARBA" id="ARBA00022801"/>
    </source>
</evidence>
<dbReference type="GO" id="GO:0005615">
    <property type="term" value="C:extracellular space"/>
    <property type="evidence" value="ECO:0007669"/>
    <property type="project" value="TreeGrafter"/>
</dbReference>
<proteinExistence type="inferred from homology"/>
<dbReference type="PANTHER" id="PTHR43918:SF5">
    <property type="entry name" value="CHOLINESTERASE"/>
    <property type="match status" value="1"/>
</dbReference>
<evidence type="ECO:0000256" key="7">
    <source>
        <dbReference type="ARBA" id="ARBA00023157"/>
    </source>
</evidence>
<feature type="active site" description="Charge relay system" evidence="12">
    <location>
        <position position="466"/>
    </location>
</feature>
<dbReference type="AlphaFoldDB" id="A0A6G1PRM6"/>
<dbReference type="Gene3D" id="3.40.50.1820">
    <property type="entry name" value="alpha/beta hydrolase"/>
    <property type="match status" value="1"/>
</dbReference>
<gene>
    <name evidence="15" type="ORF">EXN66_Car008611</name>
</gene>
<evidence type="ECO:0000256" key="2">
    <source>
        <dbReference type="ARBA" id="ARBA00005964"/>
    </source>
</evidence>
<feature type="signal peptide" evidence="13">
    <location>
        <begin position="1"/>
        <end position="24"/>
    </location>
</feature>
<keyword evidence="4" id="KW-0964">Secreted</keyword>
<dbReference type="PANTHER" id="PTHR43918">
    <property type="entry name" value="ACETYLCHOLINESTERASE"/>
    <property type="match status" value="1"/>
</dbReference>
<comment type="subcellular location">
    <subcellularLocation>
        <location evidence="1">Secreted</location>
    </subcellularLocation>
</comment>
<dbReference type="InterPro" id="IPR019819">
    <property type="entry name" value="Carboxylesterase_B_CS"/>
</dbReference>
<dbReference type="EC" id="3.1.1.-" evidence="13"/>
<feature type="domain" description="Carboxylesterase type B" evidence="14">
    <location>
        <begin position="27"/>
        <end position="547"/>
    </location>
</feature>
<dbReference type="EMBL" id="CM015719">
    <property type="protein sequence ID" value="KAF3692935.1"/>
    <property type="molecule type" value="Genomic_DNA"/>
</dbReference>
<evidence type="ECO:0000256" key="12">
    <source>
        <dbReference type="PIRSR" id="PIRSR600997-1"/>
    </source>
</evidence>
<dbReference type="InterPro" id="IPR029058">
    <property type="entry name" value="AB_hydrolase_fold"/>
</dbReference>
<accession>A0A6G1PRM6</accession>
<keyword evidence="5" id="KW-0597">Phosphoprotein</keyword>
<keyword evidence="13" id="KW-0732">Signal</keyword>
<dbReference type="SUPFAM" id="SSF53474">
    <property type="entry name" value="alpha/beta-Hydrolases"/>
    <property type="match status" value="1"/>
</dbReference>